<dbReference type="EMBL" id="JAPDRQ010000037">
    <property type="protein sequence ID" value="KAJ9659711.1"/>
    <property type="molecule type" value="Genomic_DNA"/>
</dbReference>
<evidence type="ECO:0000313" key="2">
    <source>
        <dbReference type="Proteomes" id="UP001172386"/>
    </source>
</evidence>
<gene>
    <name evidence="1" type="ORF">H2198_002959</name>
</gene>
<dbReference type="Proteomes" id="UP001172386">
    <property type="component" value="Unassembled WGS sequence"/>
</dbReference>
<evidence type="ECO:0000313" key="1">
    <source>
        <dbReference type="EMBL" id="KAJ9659711.1"/>
    </source>
</evidence>
<organism evidence="1 2">
    <name type="scientific">Neophaeococcomyces mojaviensis</name>
    <dbReference type="NCBI Taxonomy" id="3383035"/>
    <lineage>
        <taxon>Eukaryota</taxon>
        <taxon>Fungi</taxon>
        <taxon>Dikarya</taxon>
        <taxon>Ascomycota</taxon>
        <taxon>Pezizomycotina</taxon>
        <taxon>Eurotiomycetes</taxon>
        <taxon>Chaetothyriomycetidae</taxon>
        <taxon>Chaetothyriales</taxon>
        <taxon>Chaetothyriales incertae sedis</taxon>
        <taxon>Neophaeococcomyces</taxon>
    </lineage>
</organism>
<comment type="caution">
    <text evidence="1">The sequence shown here is derived from an EMBL/GenBank/DDBJ whole genome shotgun (WGS) entry which is preliminary data.</text>
</comment>
<name>A0ACC3ADJ8_9EURO</name>
<sequence>MANSKGTPSSGRSNLITPPSSPKHSKSSSNLCDNDLGPLENLRSSLDTHRAVSHTEDNIIICPFEVEYIKDHNGQNQIFGYGAWSTVFKGTCHRNTIASYGLLTPPSSPKPSPPILVAVKAPARKDAPLILRSEAQALSRLMSLDLNEERVATFHGILDRESSLVLAAHPLSLESYIKSHAQIARTSLVRENISSPVIGSSAIWLDLAHKLISTLEWLHNEAMTVHGDLKPGNVLLKPTTGLGSFSYHPLLIDFSSSQNLATEEITKNTLSAITLEYTAPELLSVRVLNDPKSTATTASDVFSMAVTLLVAATGETLVYPKEYQAFQRRHFAQSGHMILNNVRSFSMRVPRQGVVSRVLEKAVLKHDMGRISTSAWKQLVEDLLKDTKGELAKM</sequence>
<accession>A0ACC3ADJ8</accession>
<proteinExistence type="predicted"/>
<keyword evidence="2" id="KW-1185">Reference proteome</keyword>
<reference evidence="1" key="1">
    <citation type="submission" date="2022-10" db="EMBL/GenBank/DDBJ databases">
        <title>Culturing micro-colonial fungi from biological soil crusts in the Mojave desert and describing Neophaeococcomyces mojavensis, and introducing the new genera and species Taxawa tesnikishii.</title>
        <authorList>
            <person name="Kurbessoian T."/>
            <person name="Stajich J.E."/>
        </authorList>
    </citation>
    <scope>NUCLEOTIDE SEQUENCE</scope>
    <source>
        <strain evidence="1">JES_112</strain>
    </source>
</reference>
<protein>
    <submittedName>
        <fullName evidence="1">Uncharacterized protein</fullName>
    </submittedName>
</protein>